<dbReference type="GO" id="GO:0004497">
    <property type="term" value="F:monooxygenase activity"/>
    <property type="evidence" value="ECO:0007669"/>
    <property type="project" value="UniProtKB-KW"/>
</dbReference>
<keyword evidence="3" id="KW-0285">Flavoprotein</keyword>
<dbReference type="PANTHER" id="PTHR47356">
    <property type="entry name" value="FAD-DEPENDENT MONOOXYGENASE ASQG-RELATED"/>
    <property type="match status" value="1"/>
</dbReference>
<evidence type="ECO:0000259" key="6">
    <source>
        <dbReference type="Pfam" id="PF01494"/>
    </source>
</evidence>
<feature type="domain" description="FAD-binding" evidence="6">
    <location>
        <begin position="12"/>
        <end position="179"/>
    </location>
</feature>
<comment type="cofactor">
    <cofactor evidence="1">
        <name>FAD</name>
        <dbReference type="ChEBI" id="CHEBI:57692"/>
    </cofactor>
</comment>
<protein>
    <submittedName>
        <fullName evidence="7">Putative flavo protein monooxygenase</fullName>
    </submittedName>
</protein>
<reference evidence="7 8" key="2">
    <citation type="submission" date="2015-05" db="EMBL/GenBank/DDBJ databases">
        <authorList>
            <person name="Morales-Cruz A."/>
            <person name="Amrine K.C."/>
            <person name="Cantu D."/>
        </authorList>
    </citation>
    <scope>NUCLEOTIDE SEQUENCE [LARGE SCALE GENOMIC DNA]</scope>
    <source>
        <strain evidence="7">DA912</strain>
    </source>
</reference>
<dbReference type="PANTHER" id="PTHR47356:SF2">
    <property type="entry name" value="FAD-BINDING DOMAIN-CONTAINING PROTEIN-RELATED"/>
    <property type="match status" value="1"/>
</dbReference>
<dbReference type="SUPFAM" id="SSF51905">
    <property type="entry name" value="FAD/NAD(P)-binding domain"/>
    <property type="match status" value="1"/>
</dbReference>
<keyword evidence="4" id="KW-0274">FAD</keyword>
<accession>A0A0G2FTW3</accession>
<dbReference type="GO" id="GO:0071949">
    <property type="term" value="F:FAD binding"/>
    <property type="evidence" value="ECO:0007669"/>
    <property type="project" value="InterPro"/>
</dbReference>
<evidence type="ECO:0000256" key="5">
    <source>
        <dbReference type="ARBA" id="ARBA00023002"/>
    </source>
</evidence>
<keyword evidence="5" id="KW-0560">Oxidoreductase</keyword>
<comment type="caution">
    <text evidence="7">The sequence shown here is derived from an EMBL/GenBank/DDBJ whole genome shotgun (WGS) entry which is preliminary data.</text>
</comment>
<evidence type="ECO:0000256" key="1">
    <source>
        <dbReference type="ARBA" id="ARBA00001974"/>
    </source>
</evidence>
<comment type="similarity">
    <text evidence="2">Belongs to the paxM FAD-dependent monooxygenase family.</text>
</comment>
<evidence type="ECO:0000313" key="7">
    <source>
        <dbReference type="EMBL" id="KKY37359.1"/>
    </source>
</evidence>
<evidence type="ECO:0000256" key="3">
    <source>
        <dbReference type="ARBA" id="ARBA00022630"/>
    </source>
</evidence>
<dbReference type="AlphaFoldDB" id="A0A0G2FTW3"/>
<name>A0A0G2FTW3_9PEZI</name>
<dbReference type="OrthoDB" id="10029326at2759"/>
<dbReference type="PRINTS" id="PR00420">
    <property type="entry name" value="RNGMNOXGNASE"/>
</dbReference>
<evidence type="ECO:0000313" key="8">
    <source>
        <dbReference type="Proteomes" id="UP000034680"/>
    </source>
</evidence>
<sequence>MAQGQARKPFRAIIVGGGLVGLTAAHVFEKAGLDYVILEKHGEMAAWIGSLLTIWPQTFRIFDQLGLLDTAIRNSDEIEQSTTIAAVDASFRRTDREMPQLVKENHGHGIRVLHRPVLVDCLYDTLSDAAKARIHLTKHVTSLSVTEDGASVTCSDGTVEHGTIIIGADGVYSKVRQCMQDLQSTALPGSVPPSQRRSPYTTTYRMYFGNTPVIPGLPRLQNWEGDGEGYSTQLLMGSTRSWFALYEKLDGGPMKERTRYTEADKQALLDKWGHIFLAPGKTLKDVYALRSGAVGLINLEEGLVEKWHWRRVVLMGDAVRKLEPHAGLGYNVGVTDIVVLANKLQQFVSSAGGVTCAAEEERLLDALFAGYQEERMAHMPAIIDLSMRRARVAAWLTWQDRFMAKYVLPSVVVNKLMVKHLLGPLIAKMPVLGWLEETALPPTRIPNSIHT</sequence>
<keyword evidence="7" id="KW-0503">Monooxygenase</keyword>
<dbReference type="InterPro" id="IPR050562">
    <property type="entry name" value="FAD_mOase_fung"/>
</dbReference>
<dbReference type="Gene3D" id="3.50.50.60">
    <property type="entry name" value="FAD/NAD(P)-binding domain"/>
    <property type="match status" value="1"/>
</dbReference>
<feature type="domain" description="FAD-binding" evidence="6">
    <location>
        <begin position="298"/>
        <end position="351"/>
    </location>
</feature>
<keyword evidence="8" id="KW-1185">Reference proteome</keyword>
<dbReference type="InterPro" id="IPR002938">
    <property type="entry name" value="FAD-bd"/>
</dbReference>
<dbReference type="InterPro" id="IPR036188">
    <property type="entry name" value="FAD/NAD-bd_sf"/>
</dbReference>
<gene>
    <name evidence="7" type="ORF">UCDDA912_g02632</name>
</gene>
<reference evidence="7 8" key="1">
    <citation type="submission" date="2015-05" db="EMBL/GenBank/DDBJ databases">
        <title>Distinctive expansion of gene families associated with plant cell wall degradation and secondary metabolism in the genomes of grapevine trunk pathogens.</title>
        <authorList>
            <person name="Lawrence D.P."/>
            <person name="Travadon R."/>
            <person name="Rolshausen P.E."/>
            <person name="Baumgartner K."/>
        </authorList>
    </citation>
    <scope>NUCLEOTIDE SEQUENCE [LARGE SCALE GENOMIC DNA]</scope>
    <source>
        <strain evidence="7">DA912</strain>
    </source>
</reference>
<evidence type="ECO:0000256" key="4">
    <source>
        <dbReference type="ARBA" id="ARBA00022827"/>
    </source>
</evidence>
<dbReference type="Pfam" id="PF01494">
    <property type="entry name" value="FAD_binding_3"/>
    <property type="match status" value="2"/>
</dbReference>
<proteinExistence type="inferred from homology"/>
<organism evidence="7 8">
    <name type="scientific">Diaporthe ampelina</name>
    <dbReference type="NCBI Taxonomy" id="1214573"/>
    <lineage>
        <taxon>Eukaryota</taxon>
        <taxon>Fungi</taxon>
        <taxon>Dikarya</taxon>
        <taxon>Ascomycota</taxon>
        <taxon>Pezizomycotina</taxon>
        <taxon>Sordariomycetes</taxon>
        <taxon>Sordariomycetidae</taxon>
        <taxon>Diaporthales</taxon>
        <taxon>Diaporthaceae</taxon>
        <taxon>Diaporthe</taxon>
    </lineage>
</organism>
<dbReference type="EMBL" id="LCUC01000089">
    <property type="protein sequence ID" value="KKY37359.1"/>
    <property type="molecule type" value="Genomic_DNA"/>
</dbReference>
<evidence type="ECO:0000256" key="2">
    <source>
        <dbReference type="ARBA" id="ARBA00007992"/>
    </source>
</evidence>
<dbReference type="STRING" id="1214573.A0A0G2FTW3"/>
<dbReference type="Proteomes" id="UP000034680">
    <property type="component" value="Unassembled WGS sequence"/>
</dbReference>